<name>A0A3N4CXL1_9ACTN</name>
<organism evidence="7 8">
    <name type="scientific">Arachnia propionica</name>
    <dbReference type="NCBI Taxonomy" id="1750"/>
    <lineage>
        <taxon>Bacteria</taxon>
        <taxon>Bacillati</taxon>
        <taxon>Actinomycetota</taxon>
        <taxon>Actinomycetes</taxon>
        <taxon>Propionibacteriales</taxon>
        <taxon>Propionibacteriaceae</taxon>
        <taxon>Arachnia</taxon>
    </lineage>
</organism>
<evidence type="ECO:0000256" key="1">
    <source>
        <dbReference type="ARBA" id="ARBA00023015"/>
    </source>
</evidence>
<dbReference type="PRINTS" id="PR00455">
    <property type="entry name" value="HTHTETR"/>
</dbReference>
<feature type="DNA-binding region" description="H-T-H motif" evidence="4">
    <location>
        <begin position="26"/>
        <end position="45"/>
    </location>
</feature>
<dbReference type="PROSITE" id="PS50977">
    <property type="entry name" value="HTH_TETR_2"/>
    <property type="match status" value="1"/>
</dbReference>
<reference evidence="7 8" key="1">
    <citation type="submission" date="2018-12" db="EMBL/GenBank/DDBJ databases">
        <authorList>
            <consortium name="Pathogen Informatics"/>
        </authorList>
    </citation>
    <scope>NUCLEOTIDE SEQUENCE [LARGE SCALE GENOMIC DNA]</scope>
    <source>
        <strain evidence="7 8">NCTC12967</strain>
    </source>
</reference>
<dbReference type="Gene3D" id="1.10.357.10">
    <property type="entry name" value="Tetracycline Repressor, domain 2"/>
    <property type="match status" value="1"/>
</dbReference>
<dbReference type="GeneID" id="64405631"/>
<evidence type="ECO:0000256" key="3">
    <source>
        <dbReference type="ARBA" id="ARBA00023163"/>
    </source>
</evidence>
<dbReference type="InterPro" id="IPR050109">
    <property type="entry name" value="HTH-type_TetR-like_transc_reg"/>
</dbReference>
<evidence type="ECO:0000259" key="5">
    <source>
        <dbReference type="PROSITE" id="PS50977"/>
    </source>
</evidence>
<protein>
    <submittedName>
        <fullName evidence="7">HTH-type transcriptional repressor KstR2</fullName>
    </submittedName>
    <submittedName>
        <fullName evidence="6">TetR/AcrR family transcriptional regulator</fullName>
    </submittedName>
</protein>
<dbReference type="SUPFAM" id="SSF46689">
    <property type="entry name" value="Homeodomain-like"/>
    <property type="match status" value="1"/>
</dbReference>
<reference evidence="6" key="2">
    <citation type="submission" date="2021-03" db="EMBL/GenBank/DDBJ databases">
        <title>Human Oral Microbial Genomes.</title>
        <authorList>
            <person name="Johnston C.D."/>
            <person name="Chen T."/>
            <person name="Dewhirst F.E."/>
        </authorList>
    </citation>
    <scope>NUCLEOTIDE SEQUENCE</scope>
    <source>
        <strain evidence="6">F0714</strain>
    </source>
</reference>
<dbReference type="InterPro" id="IPR009057">
    <property type="entry name" value="Homeodomain-like_sf"/>
</dbReference>
<dbReference type="AlphaFoldDB" id="A0A3N4CXL1"/>
<evidence type="ECO:0000256" key="2">
    <source>
        <dbReference type="ARBA" id="ARBA00023125"/>
    </source>
</evidence>
<dbReference type="EMBL" id="LR134406">
    <property type="protein sequence ID" value="VEH68864.1"/>
    <property type="molecule type" value="Genomic_DNA"/>
</dbReference>
<dbReference type="SUPFAM" id="SSF48498">
    <property type="entry name" value="Tetracyclin repressor-like, C-terminal domain"/>
    <property type="match status" value="1"/>
</dbReference>
<dbReference type="InterPro" id="IPR001647">
    <property type="entry name" value="HTH_TetR"/>
</dbReference>
<dbReference type="Proteomes" id="UP000677180">
    <property type="component" value="Chromosome"/>
</dbReference>
<dbReference type="PANTHER" id="PTHR30055">
    <property type="entry name" value="HTH-TYPE TRANSCRIPTIONAL REGULATOR RUTR"/>
    <property type="match status" value="1"/>
</dbReference>
<feature type="domain" description="HTH tetR-type" evidence="5">
    <location>
        <begin position="3"/>
        <end position="63"/>
    </location>
</feature>
<dbReference type="OMA" id="NENMFRL"/>
<dbReference type="GO" id="GO:0000976">
    <property type="term" value="F:transcription cis-regulatory region binding"/>
    <property type="evidence" value="ECO:0007669"/>
    <property type="project" value="TreeGrafter"/>
</dbReference>
<dbReference type="EMBL" id="CP072385">
    <property type="protein sequence ID" value="QUC11051.1"/>
    <property type="molecule type" value="Genomic_DNA"/>
</dbReference>
<evidence type="ECO:0000313" key="7">
    <source>
        <dbReference type="EMBL" id="VEH68864.1"/>
    </source>
</evidence>
<keyword evidence="8" id="KW-1185">Reference proteome</keyword>
<dbReference type="RefSeq" id="WP_014845270.1">
    <property type="nucleotide sequence ID" value="NZ_CAJZDL010000169.1"/>
</dbReference>
<dbReference type="OrthoDB" id="329481at2"/>
<dbReference type="PANTHER" id="PTHR30055:SF234">
    <property type="entry name" value="HTH-TYPE TRANSCRIPTIONAL REGULATOR BETI"/>
    <property type="match status" value="1"/>
</dbReference>
<dbReference type="Pfam" id="PF00440">
    <property type="entry name" value="TetR_N"/>
    <property type="match status" value="1"/>
</dbReference>
<keyword evidence="2 4" id="KW-0238">DNA-binding</keyword>
<gene>
    <name evidence="7" type="primary">kstR2_1</name>
    <name evidence="6" type="ORF">J5A53_15055</name>
    <name evidence="7" type="ORF">NCTC12967_00126</name>
</gene>
<keyword evidence="3" id="KW-0804">Transcription</keyword>
<evidence type="ECO:0000256" key="4">
    <source>
        <dbReference type="PROSITE-ProRule" id="PRU00335"/>
    </source>
</evidence>
<keyword evidence="1" id="KW-0805">Transcription regulation</keyword>
<dbReference type="InterPro" id="IPR036271">
    <property type="entry name" value="Tet_transcr_reg_TetR-rel_C_sf"/>
</dbReference>
<dbReference type="Proteomes" id="UP000273044">
    <property type="component" value="Chromosome"/>
</dbReference>
<dbReference type="GO" id="GO:0003700">
    <property type="term" value="F:DNA-binding transcription factor activity"/>
    <property type="evidence" value="ECO:0007669"/>
    <property type="project" value="TreeGrafter"/>
</dbReference>
<sequence>MRRDTRSALLDVAQERFAIDGFAGTSVRDLATAVGIKESSVYNHFSSKQAVLDAVLARIDERLMAVARRFGVPLGDPQNAVPVYEMITLEQLGAAAAGFLDVWLHDPGIVAARRVLTLEQYRTPEAARLLRELTVERPLAFQAAVFAELIRKGKFRPADPEALALAFWGPILAILVAAEEPGREPEAQRLLDLHLEHFRRTHSVGAGRARGRRRP</sequence>
<evidence type="ECO:0000313" key="8">
    <source>
        <dbReference type="Proteomes" id="UP000273044"/>
    </source>
</evidence>
<evidence type="ECO:0000313" key="6">
    <source>
        <dbReference type="EMBL" id="QUC11051.1"/>
    </source>
</evidence>
<proteinExistence type="predicted"/>
<accession>A0A3N4CXL1</accession>